<dbReference type="PROSITE" id="PS01220">
    <property type="entry name" value="PBP"/>
    <property type="match status" value="1"/>
</dbReference>
<protein>
    <submittedName>
        <fullName evidence="2">Protein MOTHER of FT and TF 1</fullName>
    </submittedName>
    <submittedName>
        <fullName evidence="5 6">Protein MOTHER of FT and TFL1-like</fullName>
    </submittedName>
</protein>
<comment type="similarity">
    <text evidence="1">Belongs to the phosphatidylethanolamine-binding protein family.</text>
</comment>
<dbReference type="PANTHER" id="PTHR11362:SF82">
    <property type="entry name" value="PHOSPHATIDYLETHANOLAMINE-BINDING PROTEIN 4"/>
    <property type="match status" value="1"/>
</dbReference>
<accession>A0A199UG20</accession>
<organism evidence="2 3">
    <name type="scientific">Ananas comosus</name>
    <name type="common">Pineapple</name>
    <name type="synonym">Ananas ananas</name>
    <dbReference type="NCBI Taxonomy" id="4615"/>
    <lineage>
        <taxon>Eukaryota</taxon>
        <taxon>Viridiplantae</taxon>
        <taxon>Streptophyta</taxon>
        <taxon>Embryophyta</taxon>
        <taxon>Tracheophyta</taxon>
        <taxon>Spermatophyta</taxon>
        <taxon>Magnoliopsida</taxon>
        <taxon>Liliopsida</taxon>
        <taxon>Poales</taxon>
        <taxon>Bromeliaceae</taxon>
        <taxon>Bromelioideae</taxon>
        <taxon>Ananas</taxon>
    </lineage>
</organism>
<dbReference type="PANTHER" id="PTHR11362">
    <property type="entry name" value="PHOSPHATIDYLETHANOLAMINE-BINDING PROTEIN"/>
    <property type="match status" value="1"/>
</dbReference>
<dbReference type="Proteomes" id="UP000092600">
    <property type="component" value="Unassembled WGS sequence"/>
</dbReference>
<keyword evidence="4" id="KW-1185">Reference proteome</keyword>
<evidence type="ECO:0000256" key="1">
    <source>
        <dbReference type="ARBA" id="ARBA00007091"/>
    </source>
</evidence>
<dbReference type="SUPFAM" id="SSF49777">
    <property type="entry name" value="PEBP-like"/>
    <property type="match status" value="1"/>
</dbReference>
<dbReference type="OrthoDB" id="2506647at2759"/>
<evidence type="ECO:0000313" key="5">
    <source>
        <dbReference type="RefSeq" id="XP_020085249.1"/>
    </source>
</evidence>
<dbReference type="SMR" id="A0A199UG20"/>
<dbReference type="EMBL" id="LSRQ01008325">
    <property type="protein sequence ID" value="OAY63693.1"/>
    <property type="molecule type" value="Genomic_DNA"/>
</dbReference>
<dbReference type="GeneID" id="109708045"/>
<evidence type="ECO:0000313" key="6">
    <source>
        <dbReference type="RefSeq" id="XP_020085323.1"/>
    </source>
</evidence>
<dbReference type="InterPro" id="IPR008914">
    <property type="entry name" value="PEBP"/>
</dbReference>
<dbReference type="InterPro" id="IPR036610">
    <property type="entry name" value="PEBP-like_sf"/>
</dbReference>
<dbReference type="CDD" id="cd00866">
    <property type="entry name" value="PEBP_euk"/>
    <property type="match status" value="1"/>
</dbReference>
<dbReference type="Pfam" id="PF01161">
    <property type="entry name" value="PBP"/>
    <property type="match status" value="1"/>
</dbReference>
<evidence type="ECO:0000313" key="3">
    <source>
        <dbReference type="Proteomes" id="UP000092600"/>
    </source>
</evidence>
<dbReference type="STRING" id="4615.A0A199UG20"/>
<reference evidence="2 3" key="1">
    <citation type="journal article" date="2016" name="DNA Res.">
        <title>The draft genome of MD-2 pineapple using hybrid error correction of long reads.</title>
        <authorList>
            <person name="Redwan R.M."/>
            <person name="Saidin A."/>
            <person name="Kumar S.V."/>
        </authorList>
    </citation>
    <scope>NUCLEOTIDE SEQUENCE [LARGE SCALE GENOMIC DNA]</scope>
    <source>
        <strain evidence="3">cv. MD2</strain>
        <tissue evidence="2">Leaf</tissue>
    </source>
</reference>
<evidence type="ECO:0000313" key="4">
    <source>
        <dbReference type="Proteomes" id="UP000515123"/>
    </source>
</evidence>
<dbReference type="RefSeq" id="XP_020085323.1">
    <property type="nucleotide sequence ID" value="XM_020229734.1"/>
</dbReference>
<dbReference type="RefSeq" id="XP_020085249.1">
    <property type="nucleotide sequence ID" value="XM_020229660.1"/>
</dbReference>
<proteinExistence type="inferred from homology"/>
<dbReference type="Proteomes" id="UP000515123">
    <property type="component" value="Linkage group 1"/>
</dbReference>
<reference evidence="5 6" key="2">
    <citation type="submission" date="2025-04" db="UniProtKB">
        <authorList>
            <consortium name="RefSeq"/>
        </authorList>
    </citation>
    <scope>IDENTIFICATION</scope>
    <source>
        <tissue evidence="5 6">Leaf</tissue>
    </source>
</reference>
<name>A0A199UG20_ANACO</name>
<dbReference type="Gene3D" id="3.90.280.10">
    <property type="entry name" value="PEBP-like"/>
    <property type="match status" value="1"/>
</dbReference>
<sequence>MANFIEPLVVGRVIGEVVDLFVPKNTMSVYYGPKHVTNGCDVKPSMSVDPPNIQIAGLRPDLYTLVMTDPDAPSPSDPRMREVVHWIVVDIPGGADLKEGLEVLPYMCPRPLLGIHRYVFILFEQKLPFPVVAPMQSRANFNTRLFAAQYDLGPPVSSVFFNSQREPAYRKH</sequence>
<dbReference type="AlphaFoldDB" id="A0A199UG20"/>
<dbReference type="InterPro" id="IPR001858">
    <property type="entry name" value="Phosphatidylethanolamine-bd_CS"/>
</dbReference>
<dbReference type="InterPro" id="IPR035810">
    <property type="entry name" value="PEBP_euk"/>
</dbReference>
<evidence type="ECO:0000313" key="2">
    <source>
        <dbReference type="EMBL" id="OAY63693.1"/>
    </source>
</evidence>
<gene>
    <name evidence="5 6" type="primary">LOC109708045</name>
    <name evidence="2" type="ORF">ACMD2_07858</name>
</gene>